<protein>
    <submittedName>
        <fullName evidence="2">Uncharacterized protein</fullName>
    </submittedName>
</protein>
<keyword evidence="1" id="KW-1133">Transmembrane helix</keyword>
<feature type="transmembrane region" description="Helical" evidence="1">
    <location>
        <begin position="68"/>
        <end position="87"/>
    </location>
</feature>
<keyword evidence="1" id="KW-0472">Membrane</keyword>
<evidence type="ECO:0000313" key="2">
    <source>
        <dbReference type="EMBL" id="MBL0684647.1"/>
    </source>
</evidence>
<name>A0A936ZSK3_9FLAO</name>
<dbReference type="Pfam" id="PF19665">
    <property type="entry name" value="DUF6168"/>
    <property type="match status" value="1"/>
</dbReference>
<dbReference type="InterPro" id="IPR046166">
    <property type="entry name" value="DUF6168"/>
</dbReference>
<reference evidence="2" key="1">
    <citation type="submission" date="2021-01" db="EMBL/GenBank/DDBJ databases">
        <authorList>
            <person name="Zhong Y.L."/>
        </authorList>
    </citation>
    <scope>NUCLEOTIDE SEQUENCE</scope>
    <source>
        <strain evidence="2">KCTC 23302</strain>
    </source>
</reference>
<keyword evidence="3" id="KW-1185">Reference proteome</keyword>
<dbReference type="AlphaFoldDB" id="A0A936ZSK3"/>
<feature type="transmembrane region" description="Helical" evidence="1">
    <location>
        <begin position="12"/>
        <end position="31"/>
    </location>
</feature>
<evidence type="ECO:0000256" key="1">
    <source>
        <dbReference type="SAM" id="Phobius"/>
    </source>
</evidence>
<feature type="transmembrane region" description="Helical" evidence="1">
    <location>
        <begin position="43"/>
        <end position="61"/>
    </location>
</feature>
<accession>A0A936ZSK3</accession>
<feature type="transmembrane region" description="Helical" evidence="1">
    <location>
        <begin position="99"/>
        <end position="117"/>
    </location>
</feature>
<dbReference type="EMBL" id="JAERQJ010000005">
    <property type="protein sequence ID" value="MBL0684647.1"/>
    <property type="molecule type" value="Genomic_DNA"/>
</dbReference>
<dbReference type="RefSeq" id="WP_201921269.1">
    <property type="nucleotide sequence ID" value="NZ_BAABAX010000031.1"/>
</dbReference>
<proteinExistence type="predicted"/>
<gene>
    <name evidence="2" type="ORF">JJQ60_14040</name>
</gene>
<dbReference type="Proteomes" id="UP000651057">
    <property type="component" value="Unassembled WGS sequence"/>
</dbReference>
<organism evidence="2 3">
    <name type="scientific">Aquimarina mytili</name>
    <dbReference type="NCBI Taxonomy" id="874423"/>
    <lineage>
        <taxon>Bacteria</taxon>
        <taxon>Pseudomonadati</taxon>
        <taxon>Bacteroidota</taxon>
        <taxon>Flavobacteriia</taxon>
        <taxon>Flavobacteriales</taxon>
        <taxon>Flavobacteriaceae</taxon>
        <taxon>Aquimarina</taxon>
    </lineage>
</organism>
<comment type="caution">
    <text evidence="2">The sequence shown here is derived from an EMBL/GenBank/DDBJ whole genome shotgun (WGS) entry which is preliminary data.</text>
</comment>
<keyword evidence="1" id="KW-0812">Transmembrane</keyword>
<evidence type="ECO:0000313" key="3">
    <source>
        <dbReference type="Proteomes" id="UP000651057"/>
    </source>
</evidence>
<sequence>MLQKVVKFVVPFAIIVLGSYFIQIMITNRYFLNANSDVIRLSYLFNAVFTLLFISTIIFLSKKYKDQIGFIFLAGSFIKTGAFFIVLRLNEIEINKNAFLDFFIPYIICLILEVYYISKILRSIK</sequence>